<sequence>MGNTRIARNINLNWKFQLNDEPKAWYKGFVDKDWEDVTLPHDWSVHAPFSIEHSSGTGYLPGGTAWYRKKFPISEDTTNKTVRLTFEGVYNHAQVWVNSYYLGKRPYGYSSFSYDITRFISPNQDNVIAVRVDHQHTADSRWFTGSGIYRDVNLTITDQLHFAEYGVFPNTVSINENVANIEVDMTINNNQSSEADCIIINTLIDRAGEIVGQTRSPQSIGANEQQVIKQQLEIATPKLWSPDNPYLYNLESKIIIAGKERDCTTTPVGIRTIAFDVNQGFAINGLSTKLQGVCIHHDAGAIGAAVPKAVWKRRLITLKEMGCNAIRMSHNPPAPSVLDLCDELGFMVVDEAFDEWEGAKNKWSTGHNVYPPKHHGYFEDFPQWGETDLKAMVLRDRHHPSIILWSIGNEVDYPNDPYCHPYFKTMTGNNDNNKPAAEREYDPNKPNADRLVYLAKQLVSYVKEVDKTRPVTAALAFPELSNITGLADTLDVVGYNYKEHLYQQDHQAYPNRILLGSENSSSVQDWEIVKKNNYISGQFVWTGIDFLGEAKGWPVRASPVGFLDLAGFTKPSYYQRKSMWNPEPMVYLAAVPSNEGDDINIQPHWNWSEGTVDLHCYSNCDTAELFVNGQSQGAQAVSVLGEPLVWQVDYQVGEVKVVGYIAGQEMTSASLITTDDACSIRLTSDRSELKADGLDIAHFEIELLDKANATLRNVDTYISISVSGPAELIGLENGNIRDTRAYSESGRNLFNGQLLGYLRSTDKKGEVIVQAEAKGIKPHQFTLKVT</sequence>
<dbReference type="Gene3D" id="2.60.120.260">
    <property type="entry name" value="Galactose-binding domain-like"/>
    <property type="match status" value="1"/>
</dbReference>
<dbReference type="InterPro" id="IPR013783">
    <property type="entry name" value="Ig-like_fold"/>
</dbReference>
<dbReference type="EMBL" id="FODJ01000001">
    <property type="protein sequence ID" value="SEN70596.1"/>
    <property type="molecule type" value="Genomic_DNA"/>
</dbReference>
<dbReference type="InterPro" id="IPR036156">
    <property type="entry name" value="Beta-gal/glucu_dom_sf"/>
</dbReference>
<dbReference type="InterPro" id="IPR017853">
    <property type="entry name" value="GH"/>
</dbReference>
<gene>
    <name evidence="9" type="ORF">SAMN04488134_101685</name>
</gene>
<keyword evidence="2" id="KW-0378">Hydrolase</keyword>
<dbReference type="PANTHER" id="PTHR42732:SF1">
    <property type="entry name" value="BETA-MANNOSIDASE"/>
    <property type="match status" value="1"/>
</dbReference>
<dbReference type="SUPFAM" id="SSF49303">
    <property type="entry name" value="beta-Galactosidase/glucuronidase domain"/>
    <property type="match status" value="1"/>
</dbReference>
<evidence type="ECO:0000313" key="9">
    <source>
        <dbReference type="EMBL" id="SEN70596.1"/>
    </source>
</evidence>
<evidence type="ECO:0000259" key="6">
    <source>
        <dbReference type="Pfam" id="PF02837"/>
    </source>
</evidence>
<feature type="domain" description="Glycoside hydrolase family 2 catalytic" evidence="5">
    <location>
        <begin position="279"/>
        <end position="504"/>
    </location>
</feature>
<evidence type="ECO:0000259" key="7">
    <source>
        <dbReference type="Pfam" id="PF16355"/>
    </source>
</evidence>
<feature type="domain" description="Glycosyl hydrolases family 2 sugar binding" evidence="6">
    <location>
        <begin position="9"/>
        <end position="155"/>
    </location>
</feature>
<comment type="similarity">
    <text evidence="1">Belongs to the glycosyl hydrolase 2 family.</text>
</comment>
<proteinExistence type="inferred from homology"/>
<dbReference type="SUPFAM" id="SSF51445">
    <property type="entry name" value="(Trans)glycosidases"/>
    <property type="match status" value="1"/>
</dbReference>
<dbReference type="InterPro" id="IPR040605">
    <property type="entry name" value="Glyco_hydro2_dom5"/>
</dbReference>
<evidence type="ECO:0000313" key="10">
    <source>
        <dbReference type="Proteomes" id="UP000199300"/>
    </source>
</evidence>
<organism evidence="9 10">
    <name type="scientific">Amphibacillus marinus</name>
    <dbReference type="NCBI Taxonomy" id="872970"/>
    <lineage>
        <taxon>Bacteria</taxon>
        <taxon>Bacillati</taxon>
        <taxon>Bacillota</taxon>
        <taxon>Bacilli</taxon>
        <taxon>Bacillales</taxon>
        <taxon>Bacillaceae</taxon>
        <taxon>Amphibacillus</taxon>
    </lineage>
</organism>
<dbReference type="GO" id="GO:0004553">
    <property type="term" value="F:hydrolase activity, hydrolyzing O-glycosyl compounds"/>
    <property type="evidence" value="ECO:0007669"/>
    <property type="project" value="InterPro"/>
</dbReference>
<dbReference type="InterPro" id="IPR006104">
    <property type="entry name" value="Glyco_hydro_2_N"/>
</dbReference>
<dbReference type="RefSeq" id="WP_091494810.1">
    <property type="nucleotide sequence ID" value="NZ_FODJ01000001.1"/>
</dbReference>
<dbReference type="GO" id="GO:0005975">
    <property type="term" value="P:carbohydrate metabolic process"/>
    <property type="evidence" value="ECO:0007669"/>
    <property type="project" value="InterPro"/>
</dbReference>
<dbReference type="InterPro" id="IPR032311">
    <property type="entry name" value="DUF4982"/>
</dbReference>
<dbReference type="PANTHER" id="PTHR42732">
    <property type="entry name" value="BETA-GALACTOSIDASE"/>
    <property type="match status" value="1"/>
</dbReference>
<dbReference type="InterPro" id="IPR006102">
    <property type="entry name" value="Ig-like_GH2"/>
</dbReference>
<accession>A0A1H8IRH2</accession>
<protein>
    <submittedName>
        <fullName evidence="9">Uncharacterized protein</fullName>
    </submittedName>
</protein>
<dbReference type="PRINTS" id="PR00132">
    <property type="entry name" value="GLHYDRLASE2"/>
</dbReference>
<feature type="domain" description="Glycoside hydrolase family 2" evidence="8">
    <location>
        <begin position="680"/>
        <end position="781"/>
    </location>
</feature>
<evidence type="ECO:0000256" key="2">
    <source>
        <dbReference type="ARBA" id="ARBA00022801"/>
    </source>
</evidence>
<name>A0A1H8IRH2_9BACI</name>
<feature type="domain" description="DUF4982" evidence="7">
    <location>
        <begin position="611"/>
        <end position="666"/>
    </location>
</feature>
<reference evidence="9 10" key="1">
    <citation type="submission" date="2016-10" db="EMBL/GenBank/DDBJ databases">
        <authorList>
            <person name="de Groot N.N."/>
        </authorList>
    </citation>
    <scope>NUCLEOTIDE SEQUENCE [LARGE SCALE GENOMIC DNA]</scope>
    <source>
        <strain evidence="9 10">CGMCC 1.10434</strain>
    </source>
</reference>
<evidence type="ECO:0000259" key="4">
    <source>
        <dbReference type="Pfam" id="PF00703"/>
    </source>
</evidence>
<evidence type="ECO:0000259" key="8">
    <source>
        <dbReference type="Pfam" id="PF18565"/>
    </source>
</evidence>
<evidence type="ECO:0000256" key="3">
    <source>
        <dbReference type="ARBA" id="ARBA00023295"/>
    </source>
</evidence>
<dbReference type="InterPro" id="IPR006101">
    <property type="entry name" value="Glyco_hydro_2"/>
</dbReference>
<evidence type="ECO:0000259" key="5">
    <source>
        <dbReference type="Pfam" id="PF02836"/>
    </source>
</evidence>
<dbReference type="Gene3D" id="3.20.20.80">
    <property type="entry name" value="Glycosidases"/>
    <property type="match status" value="1"/>
</dbReference>
<evidence type="ECO:0000256" key="1">
    <source>
        <dbReference type="ARBA" id="ARBA00007401"/>
    </source>
</evidence>
<feature type="domain" description="Glycoside hydrolase family 2 immunoglobulin-like beta-sandwich" evidence="4">
    <location>
        <begin position="174"/>
        <end position="271"/>
    </location>
</feature>
<dbReference type="STRING" id="872970.SAMN04488134_101685"/>
<dbReference type="InterPro" id="IPR051913">
    <property type="entry name" value="GH2_Domain-Containing"/>
</dbReference>
<dbReference type="InterPro" id="IPR006103">
    <property type="entry name" value="Glyco_hydro_2_cat"/>
</dbReference>
<keyword evidence="10" id="KW-1185">Reference proteome</keyword>
<dbReference type="Pfam" id="PF02837">
    <property type="entry name" value="Glyco_hydro_2_N"/>
    <property type="match status" value="1"/>
</dbReference>
<dbReference type="AlphaFoldDB" id="A0A1H8IRH2"/>
<dbReference type="Pfam" id="PF02836">
    <property type="entry name" value="Glyco_hydro_2_C"/>
    <property type="match status" value="1"/>
</dbReference>
<dbReference type="Gene3D" id="2.60.40.10">
    <property type="entry name" value="Immunoglobulins"/>
    <property type="match status" value="3"/>
</dbReference>
<dbReference type="Proteomes" id="UP000199300">
    <property type="component" value="Unassembled WGS sequence"/>
</dbReference>
<dbReference type="Pfam" id="PF00703">
    <property type="entry name" value="Glyco_hydro_2"/>
    <property type="match status" value="1"/>
</dbReference>
<keyword evidence="3" id="KW-0326">Glycosidase</keyword>
<dbReference type="OrthoDB" id="9762066at2"/>
<dbReference type="Pfam" id="PF16355">
    <property type="entry name" value="DUF4982"/>
    <property type="match status" value="1"/>
</dbReference>
<dbReference type="InterPro" id="IPR008979">
    <property type="entry name" value="Galactose-bd-like_sf"/>
</dbReference>
<dbReference type="Pfam" id="PF18565">
    <property type="entry name" value="Glyco_hydro2_C5"/>
    <property type="match status" value="1"/>
</dbReference>
<dbReference type="SUPFAM" id="SSF49785">
    <property type="entry name" value="Galactose-binding domain-like"/>
    <property type="match status" value="1"/>
</dbReference>